<evidence type="ECO:0000256" key="4">
    <source>
        <dbReference type="ARBA" id="ARBA00022630"/>
    </source>
</evidence>
<gene>
    <name evidence="12" type="ORF">SAMN02910417_01406</name>
</gene>
<proteinExistence type="inferred from homology"/>
<evidence type="ECO:0000313" key="12">
    <source>
        <dbReference type="EMBL" id="SDB18610.1"/>
    </source>
</evidence>
<keyword evidence="5" id="KW-0288">FMN</keyword>
<evidence type="ECO:0000313" key="13">
    <source>
        <dbReference type="Proteomes" id="UP000199228"/>
    </source>
</evidence>
<dbReference type="InterPro" id="IPR023753">
    <property type="entry name" value="FAD/NAD-binding_dom"/>
</dbReference>
<feature type="domain" description="NADH:flavin oxidoreductase/NADH oxidase N-terminal" evidence="10">
    <location>
        <begin position="9"/>
        <end position="345"/>
    </location>
</feature>
<dbReference type="Gene3D" id="3.50.50.60">
    <property type="entry name" value="FAD/NAD(P)-binding domain"/>
    <property type="match status" value="1"/>
</dbReference>
<name>A0A1G6BDB4_EUBOX</name>
<sequence length="648" mass="71095">MKRKFPNLSSPITIGRTTFRNRLFSAPMGGTDITNDGCIGPKSVAFYELRAKGGAAAVTVSECMVHPQTDGSHAYHLDEKILNSLACATYTADAIYRHGAVPSLELSHSGMFAGTYMTDREKQQQLHQWGPCDSVRADGVRVKALTKELITKIVASYGHVAGLAKRAGFEMVMIHGGHGWLINQFLSPLFNHREDEYGGSLENRCRFAIEVLQSVREAVGPDFPIEFRMSGSEFVEDGYGIEEGIRIAQMIEPYVDIIHVSAGTYQKTFGITHPSMFEAHGRNVYLAAEIKKHVSKPVATIGGLNDPEQMEEIIASGKADIIYMGRALLADPFLPRKMKEGREDEIVKCLRCFTCMAERAATSTRRCAVNPLIGREIEGDEVRPVMQPKKVLVAGGGPGGLYAAYTAARRGHEVILCEKENELGGILKSEQALPFKREMYELSQTYRKLAENAGVTIRMQTEVTPEYVEKEAPDALIIAVGSSPVCPPIKGIDAEHVIQVTKLYQHRKSISDDVIILGGGLAGCECAVHLGREGKNVSIVEMRKNLAPDANVRYRPLLMQEIERYAKVYSGYTGIEITNDGIWCQNPAGEQVLVPGKNVICALGQKSNTEVVESLRDTALYVRVIGDASKVATITQAVYQGYHAALDI</sequence>
<dbReference type="STRING" id="1732.SAMN02910417_01406"/>
<dbReference type="Gene3D" id="3.20.20.70">
    <property type="entry name" value="Aldolase class I"/>
    <property type="match status" value="1"/>
</dbReference>
<dbReference type="OrthoDB" id="9772736at2"/>
<dbReference type="PRINTS" id="PR00469">
    <property type="entry name" value="PNDRDTASEII"/>
</dbReference>
<evidence type="ECO:0000256" key="9">
    <source>
        <dbReference type="ARBA" id="ARBA00023014"/>
    </source>
</evidence>
<dbReference type="GO" id="GO:0051536">
    <property type="term" value="F:iron-sulfur cluster binding"/>
    <property type="evidence" value="ECO:0007669"/>
    <property type="project" value="UniProtKB-KW"/>
</dbReference>
<evidence type="ECO:0000256" key="7">
    <source>
        <dbReference type="ARBA" id="ARBA00023002"/>
    </source>
</evidence>
<dbReference type="AlphaFoldDB" id="A0A1G6BDB4"/>
<dbReference type="PRINTS" id="PR00368">
    <property type="entry name" value="FADPNR"/>
</dbReference>
<accession>A0A1G6BDB4</accession>
<dbReference type="GO" id="GO:0046872">
    <property type="term" value="F:metal ion binding"/>
    <property type="evidence" value="ECO:0007669"/>
    <property type="project" value="UniProtKB-KW"/>
</dbReference>
<protein>
    <submittedName>
        <fullName evidence="12">2,4-dienoyl-CoA reductase</fullName>
    </submittedName>
</protein>
<evidence type="ECO:0000256" key="1">
    <source>
        <dbReference type="ARBA" id="ARBA00001917"/>
    </source>
</evidence>
<comment type="cofactor">
    <cofactor evidence="2">
        <name>[4Fe-4S] cluster</name>
        <dbReference type="ChEBI" id="CHEBI:49883"/>
    </cofactor>
</comment>
<dbReference type="RefSeq" id="WP_090173641.1">
    <property type="nucleotide sequence ID" value="NZ_FMXR01000009.1"/>
</dbReference>
<dbReference type="SUPFAM" id="SSF51395">
    <property type="entry name" value="FMN-linked oxidoreductases"/>
    <property type="match status" value="1"/>
</dbReference>
<dbReference type="SUPFAM" id="SSF51905">
    <property type="entry name" value="FAD/NAD(P)-binding domain"/>
    <property type="match status" value="1"/>
</dbReference>
<dbReference type="InterPro" id="IPR051793">
    <property type="entry name" value="NADH:flavin_oxidoreductase"/>
</dbReference>
<dbReference type="PANTHER" id="PTHR42917">
    <property type="entry name" value="2,4-DIENOYL-COA REDUCTASE"/>
    <property type="match status" value="1"/>
</dbReference>
<dbReference type="Gene3D" id="3.40.50.720">
    <property type="entry name" value="NAD(P)-binding Rossmann-like Domain"/>
    <property type="match status" value="1"/>
</dbReference>
<dbReference type="Pfam" id="PF07992">
    <property type="entry name" value="Pyr_redox_2"/>
    <property type="match status" value="1"/>
</dbReference>
<keyword evidence="9" id="KW-0411">Iron-sulfur</keyword>
<keyword evidence="4" id="KW-0285">Flavoprotein</keyword>
<keyword evidence="6" id="KW-0479">Metal-binding</keyword>
<dbReference type="PANTHER" id="PTHR42917:SF2">
    <property type="entry name" value="2,4-DIENOYL-COA REDUCTASE [(2E)-ENOYL-COA-PRODUCING]"/>
    <property type="match status" value="1"/>
</dbReference>
<keyword evidence="7" id="KW-0560">Oxidoreductase</keyword>
<dbReference type="CDD" id="cd02803">
    <property type="entry name" value="OYE_like_FMN_family"/>
    <property type="match status" value="1"/>
</dbReference>
<dbReference type="InterPro" id="IPR001155">
    <property type="entry name" value="OxRdtase_FMN_N"/>
</dbReference>
<dbReference type="Pfam" id="PF00724">
    <property type="entry name" value="Oxidored_FMN"/>
    <property type="match status" value="1"/>
</dbReference>
<reference evidence="12 13" key="1">
    <citation type="submission" date="2016-10" db="EMBL/GenBank/DDBJ databases">
        <authorList>
            <person name="de Groot N.N."/>
        </authorList>
    </citation>
    <scope>NUCLEOTIDE SEQUENCE [LARGE SCALE GENOMIC DNA]</scope>
    <source>
        <strain evidence="12 13">DSM 3217</strain>
    </source>
</reference>
<comment type="similarity">
    <text evidence="3">In the N-terminal section; belongs to the NADH:flavin oxidoreductase/NADH oxidase family.</text>
</comment>
<comment type="cofactor">
    <cofactor evidence="1">
        <name>FMN</name>
        <dbReference type="ChEBI" id="CHEBI:58210"/>
    </cofactor>
</comment>
<evidence type="ECO:0000256" key="3">
    <source>
        <dbReference type="ARBA" id="ARBA00011048"/>
    </source>
</evidence>
<dbReference type="EMBL" id="FMXR01000009">
    <property type="protein sequence ID" value="SDB18610.1"/>
    <property type="molecule type" value="Genomic_DNA"/>
</dbReference>
<dbReference type="GO" id="GO:0010181">
    <property type="term" value="F:FMN binding"/>
    <property type="evidence" value="ECO:0007669"/>
    <property type="project" value="InterPro"/>
</dbReference>
<evidence type="ECO:0000259" key="11">
    <source>
        <dbReference type="Pfam" id="PF07992"/>
    </source>
</evidence>
<evidence type="ECO:0000256" key="8">
    <source>
        <dbReference type="ARBA" id="ARBA00023004"/>
    </source>
</evidence>
<evidence type="ECO:0000256" key="5">
    <source>
        <dbReference type="ARBA" id="ARBA00022643"/>
    </source>
</evidence>
<dbReference type="InterPro" id="IPR036188">
    <property type="entry name" value="FAD/NAD-bd_sf"/>
</dbReference>
<evidence type="ECO:0000259" key="10">
    <source>
        <dbReference type="Pfam" id="PF00724"/>
    </source>
</evidence>
<organism evidence="12 13">
    <name type="scientific">Eubacterium oxidoreducens</name>
    <dbReference type="NCBI Taxonomy" id="1732"/>
    <lineage>
        <taxon>Bacteria</taxon>
        <taxon>Bacillati</taxon>
        <taxon>Bacillota</taxon>
        <taxon>Clostridia</taxon>
        <taxon>Eubacteriales</taxon>
        <taxon>Eubacteriaceae</taxon>
        <taxon>Eubacterium</taxon>
    </lineage>
</organism>
<evidence type="ECO:0000256" key="6">
    <source>
        <dbReference type="ARBA" id="ARBA00022723"/>
    </source>
</evidence>
<keyword evidence="13" id="KW-1185">Reference proteome</keyword>
<feature type="domain" description="FAD/NAD(P)-binding" evidence="11">
    <location>
        <begin position="390"/>
        <end position="614"/>
    </location>
</feature>
<dbReference type="GO" id="GO:0016491">
    <property type="term" value="F:oxidoreductase activity"/>
    <property type="evidence" value="ECO:0007669"/>
    <property type="project" value="UniProtKB-KW"/>
</dbReference>
<evidence type="ECO:0000256" key="2">
    <source>
        <dbReference type="ARBA" id="ARBA00001966"/>
    </source>
</evidence>
<dbReference type="InterPro" id="IPR013785">
    <property type="entry name" value="Aldolase_TIM"/>
</dbReference>
<keyword evidence="8" id="KW-0408">Iron</keyword>
<dbReference type="Proteomes" id="UP000199228">
    <property type="component" value="Unassembled WGS sequence"/>
</dbReference>